<evidence type="ECO:0000313" key="1">
    <source>
        <dbReference type="EMBL" id="KAK8043393.1"/>
    </source>
</evidence>
<protein>
    <submittedName>
        <fullName evidence="1">Uncharacterized protein</fullName>
    </submittedName>
</protein>
<dbReference type="Proteomes" id="UP001444661">
    <property type="component" value="Unassembled WGS sequence"/>
</dbReference>
<dbReference type="EMBL" id="JAQQWK010000004">
    <property type="protein sequence ID" value="KAK8043393.1"/>
    <property type="molecule type" value="Genomic_DNA"/>
</dbReference>
<gene>
    <name evidence="1" type="ORF">PG993_005823</name>
</gene>
<name>A0ABR1T9V9_9PEZI</name>
<reference evidence="1 2" key="1">
    <citation type="submission" date="2023-01" db="EMBL/GenBank/DDBJ databases">
        <title>Analysis of 21 Apiospora genomes using comparative genomics revels a genus with tremendous synthesis potential of carbohydrate active enzymes and secondary metabolites.</title>
        <authorList>
            <person name="Sorensen T."/>
        </authorList>
    </citation>
    <scope>NUCLEOTIDE SEQUENCE [LARGE SCALE GENOMIC DNA]</scope>
    <source>
        <strain evidence="1 2">CBS 33761</strain>
    </source>
</reference>
<evidence type="ECO:0000313" key="2">
    <source>
        <dbReference type="Proteomes" id="UP001444661"/>
    </source>
</evidence>
<sequence>MTYPAGNRPMETLLGMIIHVSYSFLSLSREDSSVTAAWTYVLLGKEPRHDASIARQLASRRVEVVLPLGWLLRNGHSYPKYPLCLNTCLGETRRRVLVWGAW</sequence>
<proteinExistence type="predicted"/>
<organism evidence="1 2">
    <name type="scientific">Apiospora rasikravindrae</name>
    <dbReference type="NCBI Taxonomy" id="990691"/>
    <lineage>
        <taxon>Eukaryota</taxon>
        <taxon>Fungi</taxon>
        <taxon>Dikarya</taxon>
        <taxon>Ascomycota</taxon>
        <taxon>Pezizomycotina</taxon>
        <taxon>Sordariomycetes</taxon>
        <taxon>Xylariomycetidae</taxon>
        <taxon>Amphisphaeriales</taxon>
        <taxon>Apiosporaceae</taxon>
        <taxon>Apiospora</taxon>
    </lineage>
</organism>
<accession>A0ABR1T9V9</accession>
<comment type="caution">
    <text evidence="1">The sequence shown here is derived from an EMBL/GenBank/DDBJ whole genome shotgun (WGS) entry which is preliminary data.</text>
</comment>
<keyword evidence="2" id="KW-1185">Reference proteome</keyword>